<organism evidence="1 2">
    <name type="scientific">Streptomyces griseoloalbus</name>
    <dbReference type="NCBI Taxonomy" id="67303"/>
    <lineage>
        <taxon>Bacteria</taxon>
        <taxon>Bacillati</taxon>
        <taxon>Actinomycetota</taxon>
        <taxon>Actinomycetes</taxon>
        <taxon>Kitasatosporales</taxon>
        <taxon>Streptomycetaceae</taxon>
        <taxon>Streptomyces</taxon>
    </lineage>
</organism>
<evidence type="ECO:0008006" key="3">
    <source>
        <dbReference type="Google" id="ProtNLM"/>
    </source>
</evidence>
<dbReference type="RefSeq" id="WP_359987475.1">
    <property type="nucleotide sequence ID" value="NZ_JBEZLS010000026.1"/>
</dbReference>
<name>A0ABV3ED56_9ACTN</name>
<sequence length="127" mass="13868">MASAHARRAAAVLRDRTRANRAATRERRAALIAAHRIRKGARSLATHVIAAGFTADTVSGAVNALRNQARKTGILGAPARIRRTFIGRARLVVIVKRYTRAQVAQLAENWKPRKPEYKAVRAALLAA</sequence>
<evidence type="ECO:0000313" key="1">
    <source>
        <dbReference type="EMBL" id="MEU9355078.1"/>
    </source>
</evidence>
<accession>A0ABV3ED56</accession>
<comment type="caution">
    <text evidence="1">The sequence shown here is derived from an EMBL/GenBank/DDBJ whole genome shotgun (WGS) entry which is preliminary data.</text>
</comment>
<keyword evidence="2" id="KW-1185">Reference proteome</keyword>
<reference evidence="1 2" key="1">
    <citation type="submission" date="2024-06" db="EMBL/GenBank/DDBJ databases">
        <title>The Natural Products Discovery Center: Release of the First 8490 Sequenced Strains for Exploring Actinobacteria Biosynthetic Diversity.</title>
        <authorList>
            <person name="Kalkreuter E."/>
            <person name="Kautsar S.A."/>
            <person name="Yang D."/>
            <person name="Bader C.D."/>
            <person name="Teijaro C.N."/>
            <person name="Fluegel L."/>
            <person name="Davis C.M."/>
            <person name="Simpson J.R."/>
            <person name="Lauterbach L."/>
            <person name="Steele A.D."/>
            <person name="Gui C."/>
            <person name="Meng S."/>
            <person name="Li G."/>
            <person name="Viehrig K."/>
            <person name="Ye F."/>
            <person name="Su P."/>
            <person name="Kiefer A.F."/>
            <person name="Nichols A."/>
            <person name="Cepeda A.J."/>
            <person name="Yan W."/>
            <person name="Fan B."/>
            <person name="Jiang Y."/>
            <person name="Adhikari A."/>
            <person name="Zheng C.-J."/>
            <person name="Schuster L."/>
            <person name="Cowan T.M."/>
            <person name="Smanski M.J."/>
            <person name="Chevrette M.G."/>
            <person name="De Carvalho L.P.S."/>
            <person name="Shen B."/>
        </authorList>
    </citation>
    <scope>NUCLEOTIDE SEQUENCE [LARGE SCALE GENOMIC DNA]</scope>
    <source>
        <strain evidence="1 2">NPDC048274</strain>
    </source>
</reference>
<protein>
    <recommendedName>
        <fullName evidence="3">Transposase</fullName>
    </recommendedName>
</protein>
<gene>
    <name evidence="1" type="ORF">AB0D65_29790</name>
</gene>
<dbReference type="Proteomes" id="UP001551582">
    <property type="component" value="Unassembled WGS sequence"/>
</dbReference>
<proteinExistence type="predicted"/>
<dbReference type="EMBL" id="JBEZLS010000026">
    <property type="protein sequence ID" value="MEU9355078.1"/>
    <property type="molecule type" value="Genomic_DNA"/>
</dbReference>
<evidence type="ECO:0000313" key="2">
    <source>
        <dbReference type="Proteomes" id="UP001551582"/>
    </source>
</evidence>